<keyword evidence="2" id="KW-0012">Acyltransferase</keyword>
<comment type="similarity">
    <text evidence="3">Belongs to the acetyltransferase family. RimJ subfamily.</text>
</comment>
<organism evidence="5 6">
    <name type="scientific">Paenibacillus qinlingensis</name>
    <dbReference type="NCBI Taxonomy" id="1837343"/>
    <lineage>
        <taxon>Bacteria</taxon>
        <taxon>Bacillati</taxon>
        <taxon>Bacillota</taxon>
        <taxon>Bacilli</taxon>
        <taxon>Bacillales</taxon>
        <taxon>Paenibacillaceae</taxon>
        <taxon>Paenibacillus</taxon>
    </lineage>
</organism>
<proteinExistence type="inferred from homology"/>
<keyword evidence="1" id="KW-0808">Transferase</keyword>
<dbReference type="InterPro" id="IPR016181">
    <property type="entry name" value="Acyl_CoA_acyltransferase"/>
</dbReference>
<gene>
    <name evidence="5" type="ORF">J2736_003815</name>
</gene>
<dbReference type="Pfam" id="PF13302">
    <property type="entry name" value="Acetyltransf_3"/>
    <property type="match status" value="1"/>
</dbReference>
<dbReference type="EMBL" id="JAVDSB010000007">
    <property type="protein sequence ID" value="MDR6552608.1"/>
    <property type="molecule type" value="Genomic_DNA"/>
</dbReference>
<name>A0ABU1NYP8_9BACL</name>
<dbReference type="RefSeq" id="WP_310500131.1">
    <property type="nucleotide sequence ID" value="NZ_JAVDSB010000007.1"/>
</dbReference>
<dbReference type="PROSITE" id="PS51186">
    <property type="entry name" value="GNAT"/>
    <property type="match status" value="1"/>
</dbReference>
<feature type="domain" description="N-acetyltransferase" evidence="4">
    <location>
        <begin position="9"/>
        <end position="171"/>
    </location>
</feature>
<dbReference type="PANTHER" id="PTHR43792">
    <property type="entry name" value="GNAT FAMILY, PUTATIVE (AFU_ORTHOLOGUE AFUA_3G00765)-RELATED-RELATED"/>
    <property type="match status" value="1"/>
</dbReference>
<evidence type="ECO:0000259" key="4">
    <source>
        <dbReference type="PROSITE" id="PS51186"/>
    </source>
</evidence>
<dbReference type="InterPro" id="IPR000182">
    <property type="entry name" value="GNAT_dom"/>
</dbReference>
<dbReference type="Gene3D" id="3.40.630.30">
    <property type="match status" value="1"/>
</dbReference>
<reference evidence="5 6" key="1">
    <citation type="submission" date="2023-07" db="EMBL/GenBank/DDBJ databases">
        <title>Sorghum-associated microbial communities from plants grown in Nebraska, USA.</title>
        <authorList>
            <person name="Schachtman D."/>
        </authorList>
    </citation>
    <scope>NUCLEOTIDE SEQUENCE [LARGE SCALE GENOMIC DNA]</scope>
    <source>
        <strain evidence="5 6">CC258</strain>
    </source>
</reference>
<evidence type="ECO:0000256" key="2">
    <source>
        <dbReference type="ARBA" id="ARBA00023315"/>
    </source>
</evidence>
<dbReference type="InterPro" id="IPR051531">
    <property type="entry name" value="N-acetyltransferase"/>
</dbReference>
<dbReference type="PANTHER" id="PTHR43792:SF8">
    <property type="entry name" value="[RIBOSOMAL PROTEIN US5]-ALANINE N-ACETYLTRANSFERASE"/>
    <property type="match status" value="1"/>
</dbReference>
<evidence type="ECO:0000256" key="1">
    <source>
        <dbReference type="ARBA" id="ARBA00022679"/>
    </source>
</evidence>
<sequence length="182" mass="20956">MSTLIGDRVHLREFNFNDWIDVHKYASQEIVCRFQPWGPNNEEQTQVFVRQILEDAKKTPRNRFVFAIIEQSTGKMIGAGEINIRSRTNLSGEIAYIIHPDYWGKGIATEVAKLLVNCGFKEFHLHRIYATCDPRNIGSAKVLSKVGMTQEGRLRDALLIKDGWRDSLVFGILQYEWDKVSL</sequence>
<comment type="caution">
    <text evidence="5">The sequence shown here is derived from an EMBL/GenBank/DDBJ whole genome shotgun (WGS) entry which is preliminary data.</text>
</comment>
<evidence type="ECO:0000256" key="3">
    <source>
        <dbReference type="ARBA" id="ARBA00038502"/>
    </source>
</evidence>
<dbReference type="Proteomes" id="UP001267290">
    <property type="component" value="Unassembled WGS sequence"/>
</dbReference>
<dbReference type="SUPFAM" id="SSF55729">
    <property type="entry name" value="Acyl-CoA N-acyltransferases (Nat)"/>
    <property type="match status" value="1"/>
</dbReference>
<dbReference type="CDD" id="cd04301">
    <property type="entry name" value="NAT_SF"/>
    <property type="match status" value="1"/>
</dbReference>
<evidence type="ECO:0000313" key="6">
    <source>
        <dbReference type="Proteomes" id="UP001267290"/>
    </source>
</evidence>
<accession>A0ABU1NYP8</accession>
<protein>
    <submittedName>
        <fullName evidence="5">RimJ/RimL family protein N-acetyltransferase</fullName>
    </submittedName>
</protein>
<evidence type="ECO:0000313" key="5">
    <source>
        <dbReference type="EMBL" id="MDR6552608.1"/>
    </source>
</evidence>
<keyword evidence="6" id="KW-1185">Reference proteome</keyword>